<keyword evidence="6" id="KW-1185">Reference proteome</keyword>
<dbReference type="PANTHER" id="PTHR36582">
    <property type="entry name" value="ANTITOXIN PARD"/>
    <property type="match status" value="1"/>
</dbReference>
<evidence type="ECO:0000313" key="3">
    <source>
        <dbReference type="EMBL" id="NTF36168.1"/>
    </source>
</evidence>
<keyword evidence="2" id="KW-1277">Toxin-antitoxin system</keyword>
<evidence type="ECO:0000313" key="5">
    <source>
        <dbReference type="Proteomes" id="UP000663912"/>
    </source>
</evidence>
<dbReference type="PANTHER" id="PTHR36582:SF2">
    <property type="entry name" value="ANTITOXIN PARD"/>
    <property type="match status" value="1"/>
</dbReference>
<dbReference type="InterPro" id="IPR038296">
    <property type="entry name" value="ParD_sf"/>
</dbReference>
<dbReference type="InterPro" id="IPR010985">
    <property type="entry name" value="Ribbon_hlx_hlx"/>
</dbReference>
<dbReference type="EMBL" id="CP049206">
    <property type="protein sequence ID" value="QTG01251.1"/>
    <property type="molecule type" value="Genomic_DNA"/>
</dbReference>
<dbReference type="SUPFAM" id="SSF47598">
    <property type="entry name" value="Ribbon-helix-helix"/>
    <property type="match status" value="1"/>
</dbReference>
<dbReference type="Proteomes" id="UP000663912">
    <property type="component" value="Chromosome 1"/>
</dbReference>
<reference evidence="3 6" key="1">
    <citation type="journal article" date="2020" name="Science">
        <title>Unexpected conservation and global transmission of agrobacterial virulence plasmids.</title>
        <authorList>
            <person name="Weisberg A.J."/>
            <person name="Davis E.W. 2nd"/>
            <person name="Tabima J."/>
            <person name="Belcher M.S."/>
            <person name="Miller M."/>
            <person name="Kuo C.H."/>
            <person name="Loper J.E."/>
            <person name="Grunwald N.J."/>
            <person name="Putnam M.L."/>
            <person name="Chang J.H."/>
        </authorList>
    </citation>
    <scope>NUCLEOTIDE SEQUENCE [LARGE SCALE GENOMIC DNA]</scope>
    <source>
        <strain evidence="3 6">A19/93</strain>
    </source>
</reference>
<dbReference type="NCBIfam" id="TIGR02606">
    <property type="entry name" value="antidote_CC2985"/>
    <property type="match status" value="1"/>
</dbReference>
<proteinExistence type="inferred from homology"/>
<protein>
    <submittedName>
        <fullName evidence="4">Type II toxin-antitoxin system ParD family antitoxin</fullName>
    </submittedName>
</protein>
<evidence type="ECO:0000256" key="2">
    <source>
        <dbReference type="ARBA" id="ARBA00022649"/>
    </source>
</evidence>
<evidence type="ECO:0000313" key="6">
    <source>
        <dbReference type="Proteomes" id="UP000822331"/>
    </source>
</evidence>
<dbReference type="EMBL" id="JAAMCP010000003">
    <property type="protein sequence ID" value="NTF36168.1"/>
    <property type="molecule type" value="Genomic_DNA"/>
</dbReference>
<dbReference type="GO" id="GO:0006355">
    <property type="term" value="P:regulation of DNA-templated transcription"/>
    <property type="evidence" value="ECO:0007669"/>
    <property type="project" value="InterPro"/>
</dbReference>
<dbReference type="KEGG" id="arui:G6M88_13005"/>
<name>A0AAE7R9Q6_9HYPH</name>
<comment type="similarity">
    <text evidence="1">Belongs to the ParD antitoxin family.</text>
</comment>
<dbReference type="Pfam" id="PF03693">
    <property type="entry name" value="ParD_antitoxin"/>
    <property type="match status" value="1"/>
</dbReference>
<dbReference type="AlphaFoldDB" id="A0AAE7R9Q6"/>
<accession>A0AAE7R9Q6</accession>
<organism evidence="4 5">
    <name type="scientific">Agrobacterium rubi</name>
    <dbReference type="NCBI Taxonomy" id="28099"/>
    <lineage>
        <taxon>Bacteria</taxon>
        <taxon>Pseudomonadati</taxon>
        <taxon>Pseudomonadota</taxon>
        <taxon>Alphaproteobacteria</taxon>
        <taxon>Hyphomicrobiales</taxon>
        <taxon>Rhizobiaceae</taxon>
        <taxon>Rhizobium/Agrobacterium group</taxon>
        <taxon>Agrobacterium</taxon>
    </lineage>
</organism>
<evidence type="ECO:0000256" key="1">
    <source>
        <dbReference type="ARBA" id="ARBA00008580"/>
    </source>
</evidence>
<sequence>MAKSTSVNLNDHFDAFIEQQIEDGRYASASEVLRAGLRLLEEREAELSHLRAALIEGEKSGDAVPFDFREFVRGKKNLG</sequence>
<dbReference type="RefSeq" id="WP_065698361.1">
    <property type="nucleotide sequence ID" value="NZ_CP049206.1"/>
</dbReference>
<reference evidence="4" key="2">
    <citation type="submission" date="2020-02" db="EMBL/GenBank/DDBJ databases">
        <title>Unexpected conservation and global transmission of agrobacterial virulence plasmids.</title>
        <authorList>
            <person name="Weisberg A.J."/>
            <person name="Davis E.W. II"/>
            <person name="Tabima J.R."/>
            <person name="Belcher M.S."/>
            <person name="Miller M."/>
            <person name="Kuo C.-H."/>
            <person name="Loper J.E."/>
            <person name="Grunwald N.J."/>
            <person name="Putnam M.L."/>
            <person name="Chang J.H."/>
        </authorList>
    </citation>
    <scope>NUCLEOTIDE SEQUENCE</scope>
    <source>
        <strain evidence="4">W2/73</strain>
    </source>
</reference>
<dbReference type="CDD" id="cd22231">
    <property type="entry name" value="RHH_NikR_HicB-like"/>
    <property type="match status" value="1"/>
</dbReference>
<dbReference type="Gene3D" id="6.10.10.120">
    <property type="entry name" value="Antitoxin ParD1-like"/>
    <property type="match status" value="1"/>
</dbReference>
<gene>
    <name evidence="3" type="ORF">G6L72_05470</name>
    <name evidence="4" type="ORF">G6M88_13005</name>
</gene>
<dbReference type="InterPro" id="IPR022789">
    <property type="entry name" value="ParD"/>
</dbReference>
<dbReference type="Proteomes" id="UP000822331">
    <property type="component" value="Unassembled WGS sequence"/>
</dbReference>
<evidence type="ECO:0000313" key="4">
    <source>
        <dbReference type="EMBL" id="QTG01251.1"/>
    </source>
</evidence>